<feature type="non-terminal residue" evidence="1">
    <location>
        <position position="95"/>
    </location>
</feature>
<proteinExistence type="predicted"/>
<name>A0A0S8JZD5_UNCW3</name>
<dbReference type="AlphaFoldDB" id="A0A0S8JZD5"/>
<protein>
    <recommendedName>
        <fullName evidence="3">S9 family peptidase</fullName>
    </recommendedName>
</protein>
<evidence type="ECO:0008006" key="3">
    <source>
        <dbReference type="Google" id="ProtNLM"/>
    </source>
</evidence>
<evidence type="ECO:0000313" key="2">
    <source>
        <dbReference type="Proteomes" id="UP000050975"/>
    </source>
</evidence>
<evidence type="ECO:0000313" key="1">
    <source>
        <dbReference type="EMBL" id="KPL14888.1"/>
    </source>
</evidence>
<gene>
    <name evidence="1" type="ORF">AMJ74_02550</name>
</gene>
<comment type="caution">
    <text evidence="1">The sequence shown here is derived from an EMBL/GenBank/DDBJ whole genome shotgun (WGS) entry which is preliminary data.</text>
</comment>
<organism evidence="1 2">
    <name type="scientific">candidate division WOR_3 bacterium SM1_77</name>
    <dbReference type="NCBI Taxonomy" id="1703778"/>
    <lineage>
        <taxon>Bacteria</taxon>
        <taxon>Bacteria division WOR-3</taxon>
    </lineage>
</organism>
<dbReference type="Proteomes" id="UP000050975">
    <property type="component" value="Unassembled WGS sequence"/>
</dbReference>
<reference evidence="1 2" key="1">
    <citation type="journal article" date="2015" name="Microbiome">
        <title>Genomic resolution of linkages in carbon, nitrogen, and sulfur cycling among widespread estuary sediment bacteria.</title>
        <authorList>
            <person name="Baker B.J."/>
            <person name="Lazar C.S."/>
            <person name="Teske A.P."/>
            <person name="Dick G.J."/>
        </authorList>
    </citation>
    <scope>NUCLEOTIDE SEQUENCE [LARGE SCALE GENOMIC DNA]</scope>
    <source>
        <strain evidence="1">SM1_77</strain>
    </source>
</reference>
<accession>A0A0S8JZD5</accession>
<sequence length="95" mass="10797">MKYAKWGSRSVIIFMLVLLSLSNVDAVPELIPREVLFGNPVKTRARLSPDGKLLAYLAPVDSVLNVWIRTIGVEDDRSITKDETRGIRYYSWAED</sequence>
<dbReference type="EMBL" id="LJVE01000031">
    <property type="protein sequence ID" value="KPL14888.1"/>
    <property type="molecule type" value="Genomic_DNA"/>
</dbReference>